<dbReference type="GO" id="GO:0046961">
    <property type="term" value="F:proton-transporting ATPase activity, rotational mechanism"/>
    <property type="evidence" value="ECO:0007669"/>
    <property type="project" value="InterPro"/>
</dbReference>
<comment type="similarity">
    <text evidence="1">Belongs to the V-ATPase V0D/AC39 subunit family.</text>
</comment>
<organism evidence="4 5">
    <name type="scientific">Clostridium thermosuccinogenes</name>
    <dbReference type="NCBI Taxonomy" id="84032"/>
    <lineage>
        <taxon>Bacteria</taxon>
        <taxon>Bacillati</taxon>
        <taxon>Bacillota</taxon>
        <taxon>Clostridia</taxon>
        <taxon>Eubacteriales</taxon>
        <taxon>Clostridiaceae</taxon>
        <taxon>Clostridium</taxon>
    </lineage>
</organism>
<accession>A0A2K2FRI7</accession>
<protein>
    <submittedName>
        <fullName evidence="4">V-type ATP synthase subunit C</fullName>
    </submittedName>
</protein>
<evidence type="ECO:0000313" key="5">
    <source>
        <dbReference type="Proteomes" id="UP000236151"/>
    </source>
</evidence>
<evidence type="ECO:0000256" key="1">
    <source>
        <dbReference type="ARBA" id="ARBA00006709"/>
    </source>
</evidence>
<keyword evidence="2" id="KW-0813">Transport</keyword>
<keyword evidence="3" id="KW-0406">Ion transport</keyword>
<dbReference type="InterPro" id="IPR036079">
    <property type="entry name" value="ATPase_csu/dsu_sf"/>
</dbReference>
<dbReference type="Gene3D" id="1.10.132.50">
    <property type="entry name" value="ATP synthase (C/AC39) subunit, domain 3"/>
    <property type="match status" value="1"/>
</dbReference>
<evidence type="ECO:0000313" key="4">
    <source>
        <dbReference type="EMBL" id="PNU01402.1"/>
    </source>
</evidence>
<sequence length="336" mass="38866">MDSKDYKYTYAVSRIRAIEAKLLDRAKFDRMIDARTPEEALKVLAEAGYGYTRSETGKAYDYEDMLKEEQKKVYDLLKKIAPEPEIFVLFLLKSDYHNVKAILKAEFSGQEAADFLLLDSGSIPPDKMKAIVRDRKFTELPEIMRKALEECIDAYNKTADPQVIDLILDKACYEHMWELSCRHKNSFLKELTIIMVDLANLKMFLRIKILRKPWELLQKILIPGGSIDSKLYKQGLEADMEHFSDAVLHTAYGSLVKESIEAYRSTGSLTKFEKLSDNYIMNYIKKAKYISFGIEPLVAYLLAKETEIRNARIIMVGKINNIPNEVIRERLREAYV</sequence>
<gene>
    <name evidence="4" type="ORF">CDQ84_01685</name>
</gene>
<dbReference type="SUPFAM" id="SSF103486">
    <property type="entry name" value="V-type ATP synthase subunit C"/>
    <property type="match status" value="1"/>
</dbReference>
<dbReference type="Proteomes" id="UP000236151">
    <property type="component" value="Unassembled WGS sequence"/>
</dbReference>
<dbReference type="Gene3D" id="1.20.1690.10">
    <property type="entry name" value="V-type ATP synthase subunit C domain"/>
    <property type="match status" value="2"/>
</dbReference>
<dbReference type="PANTHER" id="PTHR38682">
    <property type="entry name" value="V-TYPE ATP SYNTHASE SUBUNIT C"/>
    <property type="match status" value="1"/>
</dbReference>
<dbReference type="PANTHER" id="PTHR38682:SF1">
    <property type="entry name" value="V-TYPE ATP SYNTHASE SUBUNIT C"/>
    <property type="match status" value="1"/>
</dbReference>
<dbReference type="RefSeq" id="WP_103079982.1">
    <property type="nucleotide sequence ID" value="NZ_CP021850.1"/>
</dbReference>
<proteinExistence type="inferred from homology"/>
<comment type="caution">
    <text evidence="4">The sequence shown here is derived from an EMBL/GenBank/DDBJ whole genome shotgun (WGS) entry which is preliminary data.</text>
</comment>
<dbReference type="NCBIfam" id="NF002266">
    <property type="entry name" value="PRK01198.1-2"/>
    <property type="match status" value="1"/>
</dbReference>
<dbReference type="AlphaFoldDB" id="A0A2K2FRI7"/>
<keyword evidence="5" id="KW-1185">Reference proteome</keyword>
<reference evidence="4 5" key="1">
    <citation type="submission" date="2017-06" db="EMBL/GenBank/DDBJ databases">
        <title>Investigating the central metabolism of Clostridium thermosuccinogenes.</title>
        <authorList>
            <person name="Koendjbiharie J.G."/>
            <person name="van Kranenburg R."/>
        </authorList>
    </citation>
    <scope>NUCLEOTIDE SEQUENCE [LARGE SCALE GENOMIC DNA]</scope>
    <source>
        <strain evidence="4 5">DSM 5806</strain>
    </source>
</reference>
<dbReference type="InterPro" id="IPR050873">
    <property type="entry name" value="V-ATPase_V0D/AC39_subunit"/>
</dbReference>
<dbReference type="InterPro" id="IPR002843">
    <property type="entry name" value="ATPase_V0-cplx_csu/dsu"/>
</dbReference>
<dbReference type="Pfam" id="PF01992">
    <property type="entry name" value="vATP-synt_AC39"/>
    <property type="match status" value="1"/>
</dbReference>
<evidence type="ECO:0000256" key="2">
    <source>
        <dbReference type="ARBA" id="ARBA00022448"/>
    </source>
</evidence>
<dbReference type="EMBL" id="NIOJ01000002">
    <property type="protein sequence ID" value="PNU01402.1"/>
    <property type="molecule type" value="Genomic_DNA"/>
</dbReference>
<dbReference type="OrthoDB" id="1653at2"/>
<evidence type="ECO:0000256" key="3">
    <source>
        <dbReference type="ARBA" id="ARBA00023065"/>
    </source>
</evidence>
<name>A0A2K2FRI7_9CLOT</name>
<dbReference type="InterPro" id="IPR044911">
    <property type="entry name" value="V-type_ATPase_csu/dsu_dom_3"/>
</dbReference>
<dbReference type="InterPro" id="IPR035067">
    <property type="entry name" value="V-type_ATPase_csu/dsu"/>
</dbReference>
<dbReference type="KEGG" id="cthd:CDO33_04035"/>